<protein>
    <recommendedName>
        <fullName evidence="4">ABC transporter substrate-binding protein</fullName>
    </recommendedName>
</protein>
<accession>A0A1R1E571</accession>
<proteinExistence type="predicted"/>
<organism evidence="2 3">
    <name type="scientific">Paenibacillus rhizosphaerae</name>
    <dbReference type="NCBI Taxonomy" id="297318"/>
    <lineage>
        <taxon>Bacteria</taxon>
        <taxon>Bacillati</taxon>
        <taxon>Bacillota</taxon>
        <taxon>Bacilli</taxon>
        <taxon>Bacillales</taxon>
        <taxon>Paenibacillaceae</taxon>
        <taxon>Paenibacillus</taxon>
    </lineage>
</organism>
<dbReference type="Pfam" id="PF01547">
    <property type="entry name" value="SBP_bac_1"/>
    <property type="match status" value="1"/>
</dbReference>
<dbReference type="STRING" id="297318.BK138_32675"/>
<sequence>MTMIHRYKSLLILLMAILLLAGGLLSACSKSTNETASSNEPADTASESSSGDGAQPCTKPVELTMFVDATWYPFQDWAGEIPDMITKATCVKPKVTIATDDKQLALMVASGDLPDLVVSFNFKLMSDSKLSLPYNELFPKYAPDVTFDPVKVLVNTVSDGNYYAIRNDFSPESEWKANPYAHMMTAGLAMRKDILEEIGNPPIKTLQDLDNVFTEVKKKHPEIAPLILNPNWQRPYFDVQFGAQGGLVDNGGKIEYYLRQDSVRDSMLYMNSLYRNGFVTSENFAYKNESETEQMMLSGKGFAYTWTYSGADRLTADSKGKLKFVQLAEPLSPKASIVSTGTGGLGIYVTKDNKNLEASVRFLKYLFSEDGWRLAEWGIEGKDWTWNDAGYPVFNYDPQDLTVLKQKGVYWWGVPTETGVGMALGSYKEGSETTRQGEAYDKIISFNPAIGMISPDTDSPEQIIQTNIDNMVKTEVTKVYLAPSAVEAQKAYDELIKKAEKIGMAKLEAWATAQYGPLKEKYDSLKK</sequence>
<keyword evidence="3" id="KW-1185">Reference proteome</keyword>
<gene>
    <name evidence="2" type="ORF">BK138_32675</name>
</gene>
<evidence type="ECO:0000313" key="3">
    <source>
        <dbReference type="Proteomes" id="UP000187172"/>
    </source>
</evidence>
<dbReference type="EMBL" id="MRTP01000019">
    <property type="protein sequence ID" value="OMF46973.1"/>
    <property type="molecule type" value="Genomic_DNA"/>
</dbReference>
<evidence type="ECO:0000313" key="2">
    <source>
        <dbReference type="EMBL" id="OMF46973.1"/>
    </source>
</evidence>
<dbReference type="InterPro" id="IPR006059">
    <property type="entry name" value="SBP"/>
</dbReference>
<reference evidence="2 3" key="1">
    <citation type="submission" date="2016-11" db="EMBL/GenBank/DDBJ databases">
        <title>Paenibacillus species isolates.</title>
        <authorList>
            <person name="Beno S.M."/>
        </authorList>
    </citation>
    <scope>NUCLEOTIDE SEQUENCE [LARGE SCALE GENOMIC DNA]</scope>
    <source>
        <strain evidence="2 3">FSL R5-0378</strain>
    </source>
</reference>
<dbReference type="SUPFAM" id="SSF53850">
    <property type="entry name" value="Periplasmic binding protein-like II"/>
    <property type="match status" value="1"/>
</dbReference>
<dbReference type="PROSITE" id="PS51257">
    <property type="entry name" value="PROKAR_LIPOPROTEIN"/>
    <property type="match status" value="1"/>
</dbReference>
<evidence type="ECO:0008006" key="4">
    <source>
        <dbReference type="Google" id="ProtNLM"/>
    </source>
</evidence>
<name>A0A1R1E571_9BACL</name>
<dbReference type="Gene3D" id="3.40.190.10">
    <property type="entry name" value="Periplasmic binding protein-like II"/>
    <property type="match status" value="2"/>
</dbReference>
<dbReference type="AlphaFoldDB" id="A0A1R1E571"/>
<comment type="caution">
    <text evidence="2">The sequence shown here is derived from an EMBL/GenBank/DDBJ whole genome shotgun (WGS) entry which is preliminary data.</text>
</comment>
<dbReference type="PANTHER" id="PTHR43649">
    <property type="entry name" value="ARABINOSE-BINDING PROTEIN-RELATED"/>
    <property type="match status" value="1"/>
</dbReference>
<evidence type="ECO:0000256" key="1">
    <source>
        <dbReference type="SAM" id="MobiDB-lite"/>
    </source>
</evidence>
<dbReference type="Proteomes" id="UP000187172">
    <property type="component" value="Unassembled WGS sequence"/>
</dbReference>
<dbReference type="InterPro" id="IPR050490">
    <property type="entry name" value="Bact_solute-bd_prot1"/>
</dbReference>
<feature type="compositionally biased region" description="Polar residues" evidence="1">
    <location>
        <begin position="32"/>
        <end position="52"/>
    </location>
</feature>
<dbReference type="PANTHER" id="PTHR43649:SF12">
    <property type="entry name" value="DIACETYLCHITOBIOSE BINDING PROTEIN DASA"/>
    <property type="match status" value="1"/>
</dbReference>
<feature type="region of interest" description="Disordered" evidence="1">
    <location>
        <begin position="32"/>
        <end position="55"/>
    </location>
</feature>